<sequence>RDSSRASKAYNVLPTTVVQGILHACYASALVPPRRQWRRGHSCHSLQPEAAEFSPALAGCVCPVVVRME</sequence>
<protein>
    <submittedName>
        <fullName evidence="1">Uncharacterized protein</fullName>
    </submittedName>
</protein>
<comment type="caution">
    <text evidence="1">The sequence shown here is derived from an EMBL/GenBank/DDBJ whole genome shotgun (WGS) entry which is preliminary data.</text>
</comment>
<evidence type="ECO:0000313" key="2">
    <source>
        <dbReference type="Proteomes" id="UP000193685"/>
    </source>
</evidence>
<feature type="non-terminal residue" evidence="1">
    <location>
        <position position="69"/>
    </location>
</feature>
<name>A0A1Y2F0S0_PROLT</name>
<gene>
    <name evidence="1" type="ORF">BCR37DRAFT_382770</name>
</gene>
<reference evidence="1 2" key="1">
    <citation type="submission" date="2016-07" db="EMBL/GenBank/DDBJ databases">
        <title>Pervasive Adenine N6-methylation of Active Genes in Fungi.</title>
        <authorList>
            <consortium name="DOE Joint Genome Institute"/>
            <person name="Mondo S.J."/>
            <person name="Dannebaum R.O."/>
            <person name="Kuo R.C."/>
            <person name="Labutti K."/>
            <person name="Haridas S."/>
            <person name="Kuo A."/>
            <person name="Salamov A."/>
            <person name="Ahrendt S.R."/>
            <person name="Lipzen A."/>
            <person name="Sullivan W."/>
            <person name="Andreopoulos W.B."/>
            <person name="Clum A."/>
            <person name="Lindquist E."/>
            <person name="Daum C."/>
            <person name="Ramamoorthy G.K."/>
            <person name="Gryganskyi A."/>
            <person name="Culley D."/>
            <person name="Magnuson J.K."/>
            <person name="James T.Y."/>
            <person name="O'Malley M.A."/>
            <person name="Stajich J.E."/>
            <person name="Spatafora J.W."/>
            <person name="Visel A."/>
            <person name="Grigoriev I.V."/>
        </authorList>
    </citation>
    <scope>NUCLEOTIDE SEQUENCE [LARGE SCALE GENOMIC DNA]</scope>
    <source>
        <strain evidence="1 2">12-1054</strain>
    </source>
</reference>
<dbReference type="GeneID" id="63786552"/>
<organism evidence="1 2">
    <name type="scientific">Protomyces lactucae-debilis</name>
    <dbReference type="NCBI Taxonomy" id="2754530"/>
    <lineage>
        <taxon>Eukaryota</taxon>
        <taxon>Fungi</taxon>
        <taxon>Dikarya</taxon>
        <taxon>Ascomycota</taxon>
        <taxon>Taphrinomycotina</taxon>
        <taxon>Taphrinomycetes</taxon>
        <taxon>Taphrinales</taxon>
        <taxon>Protomycetaceae</taxon>
        <taxon>Protomyces</taxon>
    </lineage>
</organism>
<feature type="non-terminal residue" evidence="1">
    <location>
        <position position="1"/>
    </location>
</feature>
<dbReference type="AlphaFoldDB" id="A0A1Y2F0S0"/>
<dbReference type="RefSeq" id="XP_040722928.1">
    <property type="nucleotide sequence ID" value="XM_040869953.1"/>
</dbReference>
<keyword evidence="2" id="KW-1185">Reference proteome</keyword>
<accession>A0A1Y2F0S0</accession>
<evidence type="ECO:0000313" key="1">
    <source>
        <dbReference type="EMBL" id="ORY77307.1"/>
    </source>
</evidence>
<dbReference type="EMBL" id="MCFI01000020">
    <property type="protein sequence ID" value="ORY77307.1"/>
    <property type="molecule type" value="Genomic_DNA"/>
</dbReference>
<dbReference type="Proteomes" id="UP000193685">
    <property type="component" value="Unassembled WGS sequence"/>
</dbReference>
<proteinExistence type="predicted"/>